<dbReference type="AlphaFoldDB" id="A0A915J4Q7"/>
<sequence>MCSRSSSSVMKPSLSLSITGFRSDPVGSSIQDPDLDSLNYIFLHTDSLNQILLDQNPLSSEK</sequence>
<reference evidence="2" key="1">
    <citation type="submission" date="2022-11" db="UniProtKB">
        <authorList>
            <consortium name="WormBaseParasite"/>
        </authorList>
    </citation>
    <scope>IDENTIFICATION</scope>
</reference>
<evidence type="ECO:0000313" key="2">
    <source>
        <dbReference type="WBParaSite" id="nRc.2.0.1.t21447-RA"/>
    </source>
</evidence>
<protein>
    <submittedName>
        <fullName evidence="2">Uncharacterized protein</fullName>
    </submittedName>
</protein>
<organism evidence="1 2">
    <name type="scientific">Romanomermis culicivorax</name>
    <name type="common">Nematode worm</name>
    <dbReference type="NCBI Taxonomy" id="13658"/>
    <lineage>
        <taxon>Eukaryota</taxon>
        <taxon>Metazoa</taxon>
        <taxon>Ecdysozoa</taxon>
        <taxon>Nematoda</taxon>
        <taxon>Enoplea</taxon>
        <taxon>Dorylaimia</taxon>
        <taxon>Mermithida</taxon>
        <taxon>Mermithoidea</taxon>
        <taxon>Mermithidae</taxon>
        <taxon>Romanomermis</taxon>
    </lineage>
</organism>
<name>A0A915J4Q7_ROMCU</name>
<accession>A0A915J4Q7</accession>
<evidence type="ECO:0000313" key="1">
    <source>
        <dbReference type="Proteomes" id="UP000887565"/>
    </source>
</evidence>
<proteinExistence type="predicted"/>
<dbReference type="WBParaSite" id="nRc.2.0.1.t21447-RA">
    <property type="protein sequence ID" value="nRc.2.0.1.t21447-RA"/>
    <property type="gene ID" value="nRc.2.0.1.g21447"/>
</dbReference>
<dbReference type="Proteomes" id="UP000887565">
    <property type="component" value="Unplaced"/>
</dbReference>
<keyword evidence="1" id="KW-1185">Reference proteome</keyword>